<proteinExistence type="predicted"/>
<evidence type="ECO:0000313" key="3">
    <source>
        <dbReference type="Proteomes" id="UP000578352"/>
    </source>
</evidence>
<protein>
    <recommendedName>
        <fullName evidence="1">DUF6916 domain-containing protein</fullName>
    </recommendedName>
</protein>
<dbReference type="PROSITE" id="PS51318">
    <property type="entry name" value="TAT"/>
    <property type="match status" value="1"/>
</dbReference>
<comment type="caution">
    <text evidence="2">The sequence shown here is derived from an EMBL/GenBank/DDBJ whole genome shotgun (WGS) entry which is preliminary data.</text>
</comment>
<evidence type="ECO:0000313" key="2">
    <source>
        <dbReference type="EMBL" id="NYJ22380.1"/>
    </source>
</evidence>
<dbReference type="Pfam" id="PF21880">
    <property type="entry name" value="DUF6916"/>
    <property type="match status" value="1"/>
</dbReference>
<organism evidence="2 3">
    <name type="scientific">Leifsonia shinshuensis</name>
    <dbReference type="NCBI Taxonomy" id="150026"/>
    <lineage>
        <taxon>Bacteria</taxon>
        <taxon>Bacillati</taxon>
        <taxon>Actinomycetota</taxon>
        <taxon>Actinomycetes</taxon>
        <taxon>Micrococcales</taxon>
        <taxon>Microbacteriaceae</taxon>
        <taxon>Leifsonia</taxon>
    </lineage>
</organism>
<dbReference type="InterPro" id="IPR054209">
    <property type="entry name" value="DUF6916"/>
</dbReference>
<name>A0A853CU96_9MICO</name>
<dbReference type="AlphaFoldDB" id="A0A853CU96"/>
<dbReference type="RefSeq" id="WP_179604432.1">
    <property type="nucleotide sequence ID" value="NZ_BAABEH010000001.1"/>
</dbReference>
<evidence type="ECO:0000259" key="1">
    <source>
        <dbReference type="Pfam" id="PF21880"/>
    </source>
</evidence>
<accession>A0A853CU96</accession>
<sequence length="146" mass="14807">MPDVSRRAVMTTALGGLGALGALGTVTGAAAPALAGGLRRAAATAASPAVVDPVRSLFAPAVGGMFRADDGDRSIDLLLTAIEDVPGGSRGDEHRFSLLFSASGFVASDAIYTLRRSGVPPVDLFLSPIGPRGMTRTMQAVVNRTA</sequence>
<dbReference type="Proteomes" id="UP000578352">
    <property type="component" value="Unassembled WGS sequence"/>
</dbReference>
<dbReference type="InterPro" id="IPR006311">
    <property type="entry name" value="TAT_signal"/>
</dbReference>
<gene>
    <name evidence="2" type="ORF">HNR13_000667</name>
</gene>
<feature type="domain" description="DUF6916" evidence="1">
    <location>
        <begin position="56"/>
        <end position="141"/>
    </location>
</feature>
<reference evidence="2 3" key="1">
    <citation type="submission" date="2020-07" db="EMBL/GenBank/DDBJ databases">
        <title>Sequencing the genomes of 1000 actinobacteria strains.</title>
        <authorList>
            <person name="Klenk H.-P."/>
        </authorList>
    </citation>
    <scope>NUCLEOTIDE SEQUENCE [LARGE SCALE GENOMIC DNA]</scope>
    <source>
        <strain evidence="2 3">DSM 15165</strain>
    </source>
</reference>
<dbReference type="EMBL" id="JACCFL010000001">
    <property type="protein sequence ID" value="NYJ22380.1"/>
    <property type="molecule type" value="Genomic_DNA"/>
</dbReference>